<evidence type="ECO:0000256" key="4">
    <source>
        <dbReference type="ARBA" id="ARBA00022912"/>
    </source>
</evidence>
<feature type="domain" description="Tyrosine-protein phosphatase" evidence="9">
    <location>
        <begin position="382"/>
        <end position="634"/>
    </location>
</feature>
<name>A0A8W8NZZ2_MAGGI</name>
<dbReference type="Pfam" id="PF00102">
    <property type="entry name" value="Y_phosphatase"/>
    <property type="match status" value="2"/>
</dbReference>
<keyword evidence="4" id="KW-0904">Protein phosphatase</keyword>
<dbReference type="InterPro" id="IPR050348">
    <property type="entry name" value="Protein-Tyr_Phosphatase"/>
</dbReference>
<dbReference type="SUPFAM" id="SSF52799">
    <property type="entry name" value="(Phosphotyrosine protein) phosphatases II"/>
    <property type="match status" value="2"/>
</dbReference>
<dbReference type="SMART" id="SM00194">
    <property type="entry name" value="PTPc"/>
    <property type="match status" value="2"/>
</dbReference>
<feature type="domain" description="F5/8 type C" evidence="8">
    <location>
        <begin position="11"/>
        <end position="174"/>
    </location>
</feature>
<comment type="similarity">
    <text evidence="1">Belongs to the protein-tyrosine phosphatase family.</text>
</comment>
<feature type="chain" id="PRO_5036496256" description="protein-tyrosine-phosphatase" evidence="7">
    <location>
        <begin position="19"/>
        <end position="930"/>
    </location>
</feature>
<dbReference type="InterPro" id="IPR008979">
    <property type="entry name" value="Galactose-bd-like_sf"/>
</dbReference>
<evidence type="ECO:0000259" key="9">
    <source>
        <dbReference type="PROSITE" id="PS50055"/>
    </source>
</evidence>
<keyword evidence="3" id="KW-0378">Hydrolase</keyword>
<feature type="domain" description="Tyrosine-protein phosphatase" evidence="9">
    <location>
        <begin position="665"/>
        <end position="917"/>
    </location>
</feature>
<feature type="transmembrane region" description="Helical" evidence="6">
    <location>
        <begin position="235"/>
        <end position="256"/>
    </location>
</feature>
<evidence type="ECO:0000256" key="5">
    <source>
        <dbReference type="ARBA" id="ARBA00051722"/>
    </source>
</evidence>
<feature type="domain" description="Tyrosine specific protein phosphatases" evidence="10">
    <location>
        <begin position="836"/>
        <end position="908"/>
    </location>
</feature>
<sequence>MIMIAVIVALCFLEVSNCYENLSRRPSTVLSLSSRFQTQNATLANDGERGTIYSECSHTEENQTIAWLQVDLGERYSISNVTMYYRDHGSEGWRPYRLRQFSLYVSNTSANMSATPRTRCYTDNTTEQDLPKNIIEMPCKQTARYVIVETTYDAHDDNSTGAMLEICEIEVYGCETGRYGDNCTSCEGCKTCDINNGSCACSDIFCGIDCENSCNKTCENQICNHTTGFKERLKVFIIGGIISAVIVLIAVTVLIIKCINKRSLPSGQDTGCVEVYPRSSLHCQSIQNTMPDLTNIYQNVERENHDSFSSSRKASSRCVSKLEKTTVQSMEIKNDDIDIDEKIHEENPYGDFYVNDETLSDIAVSNFEKIIEEKSKNDDDGFKKEYATLAYGERYPCVIGKLPENLTKNRFKTTFPYDHSRVQLKKKQSDYVNANYIDGLKEDNVYIATQGPKQNTVADFWCMVWQEHIEQIIMLTNVMEGNTAKCFQYWPALETSMDCDNFTLITTDERHYAYYVIRKLKMIHKKDNKCRTVNQYHYTSWPDHGIPEPLCLLLFNNHVTRTKNATKKIPVLVHCSAGIGRTGTYIAIDALYEECKQKKRINIAEYVEKMREKRMNMVQTYEQYKAIFLTFHEAIKAPVAVYDTTEFLSKLKTTHKDKPTNVSLLRKDFKRLVSICPTYTEKDYKMAAQHKDISSTIKPHDKYVLFLTSYVPKRGTYINAISLPSFTNPTAFIVTHYQTTDNAVDFLRLITDHDSKVVVSMEPLSSVESENKWMPCITSRFETISPFTIQLQQERITEIKCCQVKITKKANGDQTWSADLIEPIFSLDPGDPRAISQIVGLVSFVQNTETEGPIIVISRDGAALCGVFCAVFNLIQQMTMDEEIDVFSVVRLLQTRRPEQCSTMEEYILIHDVLMEILRSGTEGHVYYNQ</sequence>
<dbReference type="PANTHER" id="PTHR19134">
    <property type="entry name" value="RECEPTOR-TYPE TYROSINE-PROTEIN PHOSPHATASE"/>
    <property type="match status" value="1"/>
</dbReference>
<evidence type="ECO:0000313" key="12">
    <source>
        <dbReference type="Proteomes" id="UP000005408"/>
    </source>
</evidence>
<protein>
    <recommendedName>
        <fullName evidence="2">protein-tyrosine-phosphatase</fullName>
        <ecNumber evidence="2">3.1.3.48</ecNumber>
    </recommendedName>
</protein>
<dbReference type="Gene3D" id="2.60.120.260">
    <property type="entry name" value="Galactose-binding domain-like"/>
    <property type="match status" value="1"/>
</dbReference>
<reference evidence="11" key="1">
    <citation type="submission" date="2022-08" db="UniProtKB">
        <authorList>
            <consortium name="EnsemblMetazoa"/>
        </authorList>
    </citation>
    <scope>IDENTIFICATION</scope>
    <source>
        <strain evidence="11">05x7-T-G4-1.051#20</strain>
    </source>
</reference>
<dbReference type="PROSITE" id="PS00383">
    <property type="entry name" value="TYR_PHOSPHATASE_1"/>
    <property type="match status" value="1"/>
</dbReference>
<dbReference type="InterPro" id="IPR000242">
    <property type="entry name" value="PTP_cat"/>
</dbReference>
<dbReference type="InterPro" id="IPR000387">
    <property type="entry name" value="Tyr_Pase_dom"/>
</dbReference>
<dbReference type="InterPro" id="IPR003595">
    <property type="entry name" value="Tyr_Pase_cat"/>
</dbReference>
<evidence type="ECO:0000259" key="8">
    <source>
        <dbReference type="PROSITE" id="PS50022"/>
    </source>
</evidence>
<evidence type="ECO:0000256" key="3">
    <source>
        <dbReference type="ARBA" id="ARBA00022801"/>
    </source>
</evidence>
<keyword evidence="12" id="KW-1185">Reference proteome</keyword>
<dbReference type="Pfam" id="PF22633">
    <property type="entry name" value="F5_F8_type_C_2"/>
    <property type="match status" value="1"/>
</dbReference>
<evidence type="ECO:0000313" key="11">
    <source>
        <dbReference type="EnsemblMetazoa" id="G8626.1:cds"/>
    </source>
</evidence>
<evidence type="ECO:0000256" key="1">
    <source>
        <dbReference type="ARBA" id="ARBA00009580"/>
    </source>
</evidence>
<dbReference type="InterPro" id="IPR016130">
    <property type="entry name" value="Tyr_Pase_AS"/>
</dbReference>
<dbReference type="SMART" id="SM00404">
    <property type="entry name" value="PTPc_motif"/>
    <property type="match status" value="2"/>
</dbReference>
<dbReference type="PROSITE" id="PS50055">
    <property type="entry name" value="TYR_PHOSPHATASE_PTP"/>
    <property type="match status" value="2"/>
</dbReference>
<dbReference type="SUPFAM" id="SSF49785">
    <property type="entry name" value="Galactose-binding domain-like"/>
    <property type="match status" value="1"/>
</dbReference>
<dbReference type="InterPro" id="IPR000421">
    <property type="entry name" value="FA58C"/>
</dbReference>
<evidence type="ECO:0000256" key="6">
    <source>
        <dbReference type="SAM" id="Phobius"/>
    </source>
</evidence>
<evidence type="ECO:0000259" key="10">
    <source>
        <dbReference type="PROSITE" id="PS50056"/>
    </source>
</evidence>
<evidence type="ECO:0000256" key="7">
    <source>
        <dbReference type="SAM" id="SignalP"/>
    </source>
</evidence>
<accession>A0A8W8NZZ2</accession>
<dbReference type="CDD" id="cd00047">
    <property type="entry name" value="PTPc"/>
    <property type="match status" value="1"/>
</dbReference>
<organism evidence="11 12">
    <name type="scientific">Magallana gigas</name>
    <name type="common">Pacific oyster</name>
    <name type="synonym">Crassostrea gigas</name>
    <dbReference type="NCBI Taxonomy" id="29159"/>
    <lineage>
        <taxon>Eukaryota</taxon>
        <taxon>Metazoa</taxon>
        <taxon>Spiralia</taxon>
        <taxon>Lophotrochozoa</taxon>
        <taxon>Mollusca</taxon>
        <taxon>Bivalvia</taxon>
        <taxon>Autobranchia</taxon>
        <taxon>Pteriomorphia</taxon>
        <taxon>Ostreida</taxon>
        <taxon>Ostreoidea</taxon>
        <taxon>Ostreidae</taxon>
        <taxon>Magallana</taxon>
    </lineage>
</organism>
<dbReference type="EC" id="3.1.3.48" evidence="2"/>
<dbReference type="PROSITE" id="PS50056">
    <property type="entry name" value="TYR_PHOSPHATASE_2"/>
    <property type="match status" value="2"/>
</dbReference>
<keyword evidence="6" id="KW-1133">Transmembrane helix</keyword>
<dbReference type="EnsemblMetazoa" id="G8626.1">
    <property type="protein sequence ID" value="G8626.1:cds"/>
    <property type="gene ID" value="G8626"/>
</dbReference>
<keyword evidence="7" id="KW-0732">Signal</keyword>
<comment type="catalytic activity">
    <reaction evidence="5">
        <text>O-phospho-L-tyrosyl-[protein] + H2O = L-tyrosyl-[protein] + phosphate</text>
        <dbReference type="Rhea" id="RHEA:10684"/>
        <dbReference type="Rhea" id="RHEA-COMP:10136"/>
        <dbReference type="Rhea" id="RHEA-COMP:20101"/>
        <dbReference type="ChEBI" id="CHEBI:15377"/>
        <dbReference type="ChEBI" id="CHEBI:43474"/>
        <dbReference type="ChEBI" id="CHEBI:46858"/>
        <dbReference type="ChEBI" id="CHEBI:61978"/>
        <dbReference type="EC" id="3.1.3.48"/>
    </reaction>
</comment>
<dbReference type="PRINTS" id="PR00700">
    <property type="entry name" value="PRTYPHPHTASE"/>
</dbReference>
<dbReference type="FunFam" id="3.90.190.10:FF:000102">
    <property type="entry name" value="Receptor-type tyrosine-protein phosphatase"/>
    <property type="match status" value="1"/>
</dbReference>
<feature type="domain" description="Tyrosine specific protein phosphatases" evidence="10">
    <location>
        <begin position="570"/>
        <end position="625"/>
    </location>
</feature>
<proteinExistence type="inferred from homology"/>
<keyword evidence="6" id="KW-0472">Membrane</keyword>
<dbReference type="AlphaFoldDB" id="A0A8W8NZZ2"/>
<dbReference type="PANTHER" id="PTHR19134:SF562">
    <property type="entry name" value="PROTEIN-TYROSINE-PHOSPHATASE"/>
    <property type="match status" value="1"/>
</dbReference>
<dbReference type="InterPro" id="IPR029021">
    <property type="entry name" value="Prot-tyrosine_phosphatase-like"/>
</dbReference>
<evidence type="ECO:0000256" key="2">
    <source>
        <dbReference type="ARBA" id="ARBA00013064"/>
    </source>
</evidence>
<dbReference type="PROSITE" id="PS50022">
    <property type="entry name" value="FA58C_3"/>
    <property type="match status" value="1"/>
</dbReference>
<dbReference type="GO" id="GO:0004725">
    <property type="term" value="F:protein tyrosine phosphatase activity"/>
    <property type="evidence" value="ECO:0007669"/>
    <property type="project" value="UniProtKB-EC"/>
</dbReference>
<keyword evidence="6" id="KW-0812">Transmembrane</keyword>
<dbReference type="Proteomes" id="UP000005408">
    <property type="component" value="Unassembled WGS sequence"/>
</dbReference>
<feature type="signal peptide" evidence="7">
    <location>
        <begin position="1"/>
        <end position="18"/>
    </location>
</feature>
<dbReference type="Gene3D" id="3.90.190.10">
    <property type="entry name" value="Protein tyrosine phosphatase superfamily"/>
    <property type="match status" value="2"/>
</dbReference>